<evidence type="ECO:0000313" key="3">
    <source>
        <dbReference type="Proteomes" id="UP001196413"/>
    </source>
</evidence>
<reference evidence="2" key="1">
    <citation type="submission" date="2021-06" db="EMBL/GenBank/DDBJ databases">
        <title>Parelaphostrongylus tenuis whole genome reference sequence.</title>
        <authorList>
            <person name="Garwood T.J."/>
            <person name="Larsen P.A."/>
            <person name="Fountain-Jones N.M."/>
            <person name="Garbe J.R."/>
            <person name="Macchietto M.G."/>
            <person name="Kania S.A."/>
            <person name="Gerhold R.W."/>
            <person name="Richards J.E."/>
            <person name="Wolf T.M."/>
        </authorList>
    </citation>
    <scope>NUCLEOTIDE SEQUENCE</scope>
    <source>
        <strain evidence="2">MNPRO001-30</strain>
        <tissue evidence="2">Meninges</tissue>
    </source>
</reference>
<dbReference type="Proteomes" id="UP001196413">
    <property type="component" value="Unassembled WGS sequence"/>
</dbReference>
<feature type="compositionally biased region" description="Basic and acidic residues" evidence="1">
    <location>
        <begin position="1"/>
        <end position="12"/>
    </location>
</feature>
<evidence type="ECO:0000256" key="1">
    <source>
        <dbReference type="SAM" id="MobiDB-lite"/>
    </source>
</evidence>
<name>A0AAD5LVN3_PARTN</name>
<keyword evidence="3" id="KW-1185">Reference proteome</keyword>
<dbReference type="AlphaFoldDB" id="A0AAD5LVN3"/>
<sequence>MDEKNCRMDTTRIHSSPRKTTNTLDGPVRKKNYSAVLAAANVLIMKLAPVAISNEITTTDDNREMKRRVENSFFTLSRVTKRENENECPKFSTVDTRD</sequence>
<organism evidence="2 3">
    <name type="scientific">Parelaphostrongylus tenuis</name>
    <name type="common">Meningeal worm</name>
    <dbReference type="NCBI Taxonomy" id="148309"/>
    <lineage>
        <taxon>Eukaryota</taxon>
        <taxon>Metazoa</taxon>
        <taxon>Ecdysozoa</taxon>
        <taxon>Nematoda</taxon>
        <taxon>Chromadorea</taxon>
        <taxon>Rhabditida</taxon>
        <taxon>Rhabditina</taxon>
        <taxon>Rhabditomorpha</taxon>
        <taxon>Strongyloidea</taxon>
        <taxon>Metastrongylidae</taxon>
        <taxon>Parelaphostrongylus</taxon>
    </lineage>
</organism>
<dbReference type="EMBL" id="JAHQIW010000017">
    <property type="protein sequence ID" value="KAJ1345558.1"/>
    <property type="molecule type" value="Genomic_DNA"/>
</dbReference>
<evidence type="ECO:0000313" key="2">
    <source>
        <dbReference type="EMBL" id="KAJ1345558.1"/>
    </source>
</evidence>
<protein>
    <submittedName>
        <fullName evidence="2">Uncharacterized protein</fullName>
    </submittedName>
</protein>
<feature type="region of interest" description="Disordered" evidence="1">
    <location>
        <begin position="1"/>
        <end position="27"/>
    </location>
</feature>
<proteinExistence type="predicted"/>
<accession>A0AAD5LVN3</accession>
<comment type="caution">
    <text evidence="2">The sequence shown here is derived from an EMBL/GenBank/DDBJ whole genome shotgun (WGS) entry which is preliminary data.</text>
</comment>
<gene>
    <name evidence="2" type="ORF">KIN20_000122</name>
</gene>